<dbReference type="Gene3D" id="3.30.479.20">
    <property type="entry name" value="Elongation factor Ts, dimerisation domain"/>
    <property type="match status" value="1"/>
</dbReference>
<dbReference type="Pfam" id="PF00889">
    <property type="entry name" value="EF_TS"/>
    <property type="match status" value="2"/>
</dbReference>
<evidence type="ECO:0000259" key="5">
    <source>
        <dbReference type="Pfam" id="PF00889"/>
    </source>
</evidence>
<feature type="signal peptide" evidence="4">
    <location>
        <begin position="1"/>
        <end position="25"/>
    </location>
</feature>
<dbReference type="Proteomes" id="UP001497744">
    <property type="component" value="Unassembled WGS sequence"/>
</dbReference>
<dbReference type="InterPro" id="IPR014039">
    <property type="entry name" value="Transl_elong_EFTs/EF1B_dimer"/>
</dbReference>
<evidence type="ECO:0000256" key="2">
    <source>
        <dbReference type="ARBA" id="ARBA00022917"/>
    </source>
</evidence>
<dbReference type="AlphaFoldDB" id="A0AAV4LX87"/>
<evidence type="ECO:0000256" key="1">
    <source>
        <dbReference type="ARBA" id="ARBA00022768"/>
    </source>
</evidence>
<accession>A0AAV4LX87</accession>
<dbReference type="GO" id="GO:0003746">
    <property type="term" value="F:translation elongation factor activity"/>
    <property type="evidence" value="ECO:0007669"/>
    <property type="project" value="UniProtKB-KW"/>
</dbReference>
<feature type="domain" description="Translation elongation factor EFTs/EF1B dimerisation" evidence="5">
    <location>
        <begin position="341"/>
        <end position="411"/>
    </location>
</feature>
<keyword evidence="4" id="KW-0732">Signal</keyword>
<keyword evidence="2" id="KW-0648">Protein biosynthesis</keyword>
<dbReference type="PANTHER" id="PTHR11741:SF0">
    <property type="entry name" value="ELONGATION FACTOR TS, MITOCHONDRIAL"/>
    <property type="match status" value="1"/>
</dbReference>
<dbReference type="GO" id="GO:0005739">
    <property type="term" value="C:mitochondrion"/>
    <property type="evidence" value="ECO:0007669"/>
    <property type="project" value="GOC"/>
</dbReference>
<keyword evidence="1 6" id="KW-0251">Elongation factor</keyword>
<dbReference type="PANTHER" id="PTHR11741">
    <property type="entry name" value="ELONGATION FACTOR TS"/>
    <property type="match status" value="1"/>
</dbReference>
<comment type="caution">
    <text evidence="6">The sequence shown here is derived from an EMBL/GenBank/DDBJ whole genome shotgun (WGS) entry which is preliminary data.</text>
</comment>
<name>A0AAV4LX87_BABCB</name>
<evidence type="ECO:0000313" key="7">
    <source>
        <dbReference type="Proteomes" id="UP001497744"/>
    </source>
</evidence>
<dbReference type="EMBL" id="BPLF01000003">
    <property type="protein sequence ID" value="GIX64461.1"/>
    <property type="molecule type" value="Genomic_DNA"/>
</dbReference>
<dbReference type="InterPro" id="IPR001816">
    <property type="entry name" value="Transl_elong_EFTs/EF1B"/>
</dbReference>
<evidence type="ECO:0000256" key="3">
    <source>
        <dbReference type="SAM" id="MobiDB-lite"/>
    </source>
</evidence>
<evidence type="ECO:0000313" key="6">
    <source>
        <dbReference type="EMBL" id="GIX64461.1"/>
    </source>
</evidence>
<feature type="region of interest" description="Disordered" evidence="3">
    <location>
        <begin position="57"/>
        <end position="83"/>
    </location>
</feature>
<sequence length="1044" mass="113508">MELRLLAWLLLVAVRSLPCITPCDAYVARSVPSFDAYTSHSRPGNRTDPVHHYRIKTGRARHSQLRSEDGSGGGSSGSDDRKRKVMFLRTSTGKGTQECYEALTLARGDLRAALDIIRKGMDDYVAGSEGGTTAEVIDLLHGRVALALSADRAAILELRCETDFVARNQVFMGLAKSFANSALEVSRGDMQSAAGDGEAVGKALMEMRCLRCSKTLKEAAVLAKMVLHEKFIFTRLGIVKAEPHECIISYLHGAVVGKHPLNKVGSATAVLKFTLNHSEDGKDGTGLPTSKDFSAPLKEEPSSSPDNCCCLTGSECVYSTQEEFEPAVVSDADQGLTRNVKTITKQIVQHVVGARPVALNIEDYDPAKVAAARAELEKEALESGKPKETVDRMVAGRLRKQFGEFVLMEQSQREGGGPQLLDKVLRPVKVGGPVEDGVLGASRQLLEHGSLVVGAAAHHKHHAPARGGAAHGGRQHALRRLGVVVGELLRDRVHVAQQVLEHADDAVLLLARKQATDALEKADARVNQLAAVLGELLVPLGDFAPRKVSRRATLVDLPRRGKVGGLGVLDLRQQPLAEGLHLHHVAQPPQTLRLQRPAQLYAVLKLVQPRLAHAGAVQRHQEQRAVQVAGGGLVAGEQVLEALKALLLAQEVDVVLEFVKAVELAPPDGVNQRRGQIRVHVEQTLLLGQVRDGVHRADQAVGGLAVAAVYLRHLRVVGLERGRDVGRHVRQRQAVDGLVEFVAGLEVVGRLLGLLAARLQHHLVEADAKHVVQERLVVPTVLDHGAEVDGSVHDEEHGSVEGAGQRYAELVPGADEVKEPLVQPLRHRGRRGHDARSHYHRQRAQRREHGQQAVDQRVHQGVCVVFRAPAVELREAPRHVQREGARGDGREMDVTVGDRCDGAVRVRLDELPRELAQERVGGVGCEVYVHLLVIAGPRVLEDGVEVRRGRADQVHRVDSGDGLPALSDGHVQGHAEAAQLAHLEDGRQQLPRLIVVDEDLPRLELLPVRVVVSRELEHLGDRLQLKALQIHVHLDHPGVILRDC</sequence>
<protein>
    <submittedName>
        <fullName evidence="6">Elongation factor TS</fullName>
    </submittedName>
</protein>
<gene>
    <name evidence="6" type="ORF">BcabD6B2_38960</name>
</gene>
<feature type="region of interest" description="Disordered" evidence="3">
    <location>
        <begin position="827"/>
        <end position="853"/>
    </location>
</feature>
<proteinExistence type="predicted"/>
<feature type="chain" id="PRO_5044022560" evidence="4">
    <location>
        <begin position="26"/>
        <end position="1044"/>
    </location>
</feature>
<keyword evidence="7" id="KW-1185">Reference proteome</keyword>
<dbReference type="Gene3D" id="1.10.286.20">
    <property type="match status" value="1"/>
</dbReference>
<dbReference type="RefSeq" id="XP_067716530.1">
    <property type="nucleotide sequence ID" value="XM_067860429.1"/>
</dbReference>
<dbReference type="GO" id="GO:0070125">
    <property type="term" value="P:mitochondrial translational elongation"/>
    <property type="evidence" value="ECO:0007669"/>
    <property type="project" value="TreeGrafter"/>
</dbReference>
<feature type="region of interest" description="Disordered" evidence="3">
    <location>
        <begin position="281"/>
        <end position="304"/>
    </location>
</feature>
<dbReference type="SUPFAM" id="SSF54713">
    <property type="entry name" value="Elongation factor Ts (EF-Ts), dimerisation domain"/>
    <property type="match status" value="1"/>
</dbReference>
<reference evidence="6 7" key="1">
    <citation type="submission" date="2021-06" db="EMBL/GenBank/DDBJ databases">
        <title>Genome sequence of Babesia caballi.</title>
        <authorList>
            <person name="Yamagishi J."/>
            <person name="Kidaka T."/>
            <person name="Ochi A."/>
        </authorList>
    </citation>
    <scope>NUCLEOTIDE SEQUENCE [LARGE SCALE GENOMIC DNA]</scope>
    <source>
        <strain evidence="6">USDA-D6B2</strain>
    </source>
</reference>
<dbReference type="GeneID" id="94195942"/>
<dbReference type="InterPro" id="IPR036402">
    <property type="entry name" value="EF-Ts_dimer_sf"/>
</dbReference>
<feature type="domain" description="Translation elongation factor EFTs/EF1B dimerisation" evidence="5">
    <location>
        <begin position="153"/>
        <end position="265"/>
    </location>
</feature>
<organism evidence="6 7">
    <name type="scientific">Babesia caballi</name>
    <dbReference type="NCBI Taxonomy" id="5871"/>
    <lineage>
        <taxon>Eukaryota</taxon>
        <taxon>Sar</taxon>
        <taxon>Alveolata</taxon>
        <taxon>Apicomplexa</taxon>
        <taxon>Aconoidasida</taxon>
        <taxon>Piroplasmida</taxon>
        <taxon>Babesiidae</taxon>
        <taxon>Babesia</taxon>
    </lineage>
</organism>
<evidence type="ECO:0000256" key="4">
    <source>
        <dbReference type="SAM" id="SignalP"/>
    </source>
</evidence>